<keyword evidence="1" id="KW-0560">Oxidoreductase</keyword>
<feature type="domain" description="Alcohol dehydrogenase iron-type/glycerol dehydrogenase GldA" evidence="2">
    <location>
        <begin position="8"/>
        <end position="160"/>
    </location>
</feature>
<comment type="caution">
    <text evidence="4">The sequence shown here is derived from an EMBL/GenBank/DDBJ whole genome shotgun (WGS) entry which is preliminary data.</text>
</comment>
<reference evidence="4 5" key="1">
    <citation type="submission" date="2020-08" db="EMBL/GenBank/DDBJ databases">
        <title>Clostridia isolated from Swiss meat.</title>
        <authorList>
            <person name="Wambui J."/>
            <person name="Stevens M.J.A."/>
            <person name="Stephan R."/>
        </authorList>
    </citation>
    <scope>NUCLEOTIDE SEQUENCE [LARGE SCALE GENOMIC DNA]</scope>
    <source>
        <strain evidence="4 5">CM001</strain>
    </source>
</reference>
<dbReference type="InterPro" id="IPR056798">
    <property type="entry name" value="ADH_Fe_C"/>
</dbReference>
<protein>
    <submittedName>
        <fullName evidence="4">Iron-containing alcohol dehydrogenase</fullName>
    </submittedName>
</protein>
<dbReference type="InterPro" id="IPR039697">
    <property type="entry name" value="Alcohol_dehydrogenase_Fe"/>
</dbReference>
<dbReference type="PANTHER" id="PTHR11496">
    <property type="entry name" value="ALCOHOL DEHYDROGENASE"/>
    <property type="match status" value="1"/>
</dbReference>
<dbReference type="Proteomes" id="UP000585258">
    <property type="component" value="Unassembled WGS sequence"/>
</dbReference>
<gene>
    <name evidence="4" type="ORF">H7E68_14095</name>
</gene>
<dbReference type="Gene3D" id="1.20.1090.10">
    <property type="entry name" value="Dehydroquinate synthase-like - alpha domain"/>
    <property type="match status" value="1"/>
</dbReference>
<dbReference type="InterPro" id="IPR001670">
    <property type="entry name" value="ADH_Fe/GldA"/>
</dbReference>
<dbReference type="AlphaFoldDB" id="A0A7X0VSD7"/>
<dbReference type="Pfam" id="PF00465">
    <property type="entry name" value="Fe-ADH"/>
    <property type="match status" value="1"/>
</dbReference>
<dbReference type="FunFam" id="3.40.50.1970:FF:000003">
    <property type="entry name" value="Alcohol dehydrogenase, iron-containing"/>
    <property type="match status" value="1"/>
</dbReference>
<dbReference type="CDD" id="cd08180">
    <property type="entry name" value="PDD"/>
    <property type="match status" value="1"/>
</dbReference>
<dbReference type="SUPFAM" id="SSF56796">
    <property type="entry name" value="Dehydroquinate synthase-like"/>
    <property type="match status" value="1"/>
</dbReference>
<evidence type="ECO:0000313" key="4">
    <source>
        <dbReference type="EMBL" id="MBB6715833.1"/>
    </source>
</evidence>
<dbReference type="PANTHER" id="PTHR11496:SF83">
    <property type="entry name" value="HYDROXYACID-OXOACID TRANSHYDROGENASE, MITOCHONDRIAL"/>
    <property type="match status" value="1"/>
</dbReference>
<dbReference type="GO" id="GO:0004022">
    <property type="term" value="F:alcohol dehydrogenase (NAD+) activity"/>
    <property type="evidence" value="ECO:0007669"/>
    <property type="project" value="TreeGrafter"/>
</dbReference>
<evidence type="ECO:0000256" key="1">
    <source>
        <dbReference type="ARBA" id="ARBA00023002"/>
    </source>
</evidence>
<sequence>MNKFSIKTKIYFGEGSLSRLSELNYKKVMVITDPFMVKSGTIKKITEQLEKGSVEYIVFDEIVPDPPIETVVVGVNKMMEFKPEAIVALGGGSAIDAAKAIKEFALKITKTDDVYFIAIPTTSGTGSEVTSFSVITDKEKNIKYPLVSDSLLPNEAILDPELVKTVPNFITADTGMDVLTHSLEAYVSTKANDFTDALAEKSIKLVSDYLLSAYKDGKNTEAREKMHSASCLAGMAFNEASLGLNHGIAHGIGGKLHIAHGRTNAILLPHIVEYNSDLTGYTNCEYSNAAIRYANVAKILGLPCSNVRTGVKSLINWIVKLQKEMNMPRTLKECGKDINEINNSIDAIAESALVDGCTITNPRVPNKNEIIKILNIISN</sequence>
<proteinExistence type="predicted"/>
<feature type="domain" description="Fe-containing alcohol dehydrogenase-like C-terminal" evidence="3">
    <location>
        <begin position="171"/>
        <end position="375"/>
    </location>
</feature>
<dbReference type="InterPro" id="IPR018211">
    <property type="entry name" value="ADH_Fe_CS"/>
</dbReference>
<dbReference type="GO" id="GO:0046872">
    <property type="term" value="F:metal ion binding"/>
    <property type="evidence" value="ECO:0007669"/>
    <property type="project" value="InterPro"/>
</dbReference>
<dbReference type="Pfam" id="PF25137">
    <property type="entry name" value="ADH_Fe_C"/>
    <property type="match status" value="1"/>
</dbReference>
<dbReference type="EMBL" id="JACKWY010000009">
    <property type="protein sequence ID" value="MBB6715833.1"/>
    <property type="molecule type" value="Genomic_DNA"/>
</dbReference>
<dbReference type="FunFam" id="1.20.1090.10:FF:000001">
    <property type="entry name" value="Aldehyde-alcohol dehydrogenase"/>
    <property type="match status" value="1"/>
</dbReference>
<dbReference type="PROSITE" id="PS00913">
    <property type="entry name" value="ADH_IRON_1"/>
    <property type="match status" value="1"/>
</dbReference>
<organism evidence="4 5">
    <name type="scientific">Clostridium gasigenes</name>
    <dbReference type="NCBI Taxonomy" id="94869"/>
    <lineage>
        <taxon>Bacteria</taxon>
        <taxon>Bacillati</taxon>
        <taxon>Bacillota</taxon>
        <taxon>Clostridia</taxon>
        <taxon>Eubacteriales</taxon>
        <taxon>Clostridiaceae</taxon>
        <taxon>Clostridium</taxon>
    </lineage>
</organism>
<evidence type="ECO:0000313" key="5">
    <source>
        <dbReference type="Proteomes" id="UP000585258"/>
    </source>
</evidence>
<evidence type="ECO:0000259" key="2">
    <source>
        <dbReference type="Pfam" id="PF00465"/>
    </source>
</evidence>
<accession>A0A7X0VSD7</accession>
<dbReference type="Gene3D" id="3.40.50.1970">
    <property type="match status" value="1"/>
</dbReference>
<evidence type="ECO:0000259" key="3">
    <source>
        <dbReference type="Pfam" id="PF25137"/>
    </source>
</evidence>
<dbReference type="RefSeq" id="WP_185165008.1">
    <property type="nucleotide sequence ID" value="NZ_JACKWY010000009.1"/>
</dbReference>
<name>A0A7X0VSD7_9CLOT</name>